<name>R7N2H9_MEGEL</name>
<accession>R7N2H9</accession>
<sequence length="251" mass="29381">MGKNLTNSIIDRQNILNNVIAVKSMEKQLNLHGTNWKNTMWFTKEYVARLYEVDIRTIENQVSKNLEEITNNGYKVLNSAELDEFKKFAPEMHFGRKIRNLGLFSFKAVLNMAMLLRNSEKAKCIRTQMLDIVLNVLTEKTGGHRLYINQRDPSFLDASYENYRSRKAFTQALNESVDMGIYKYEYFTNEIYKAIFLENAKRYQKILRLKSRSNLRDTMYSEVLTNIAAVESGIAYDINQKAKELGRKLKR</sequence>
<organism evidence="1">
    <name type="scientific">Megasphaera elsdenii CAG:570</name>
    <dbReference type="NCBI Taxonomy" id="1263087"/>
    <lineage>
        <taxon>Bacteria</taxon>
        <taxon>Bacillati</taxon>
        <taxon>Bacillota</taxon>
        <taxon>Negativicutes</taxon>
        <taxon>Veillonellales</taxon>
        <taxon>Veillonellaceae</taxon>
        <taxon>Megasphaera</taxon>
    </lineage>
</organism>
<dbReference type="Proteomes" id="UP000017908">
    <property type="component" value="Unassembled WGS sequence"/>
</dbReference>
<evidence type="ECO:0000313" key="1">
    <source>
        <dbReference type="EMBL" id="CDF06288.1"/>
    </source>
</evidence>
<dbReference type="AlphaFoldDB" id="R7N2H9"/>
<gene>
    <name evidence="1" type="ORF">BN715_00401</name>
</gene>
<protein>
    <submittedName>
        <fullName evidence="1">CiaB protein</fullName>
    </submittedName>
</protein>
<comment type="caution">
    <text evidence="1">The sequence shown here is derived from an EMBL/GenBank/DDBJ whole genome shotgun (WGS) entry which is preliminary data.</text>
</comment>
<reference evidence="1" key="1">
    <citation type="submission" date="2012-11" db="EMBL/GenBank/DDBJ databases">
        <title>Dependencies among metagenomic species, viruses, plasmids and units of genetic variation.</title>
        <authorList>
            <person name="Nielsen H.B."/>
            <person name="Almeida M."/>
            <person name="Juncker A.S."/>
            <person name="Rasmussen S."/>
            <person name="Li J."/>
            <person name="Sunagawa S."/>
            <person name="Plichta D."/>
            <person name="Gautier L."/>
            <person name="Le Chatelier E."/>
            <person name="Peletier E."/>
            <person name="Bonde I."/>
            <person name="Nielsen T."/>
            <person name="Manichanh C."/>
            <person name="Arumugam M."/>
            <person name="Batto J."/>
            <person name="Santos M.B.Q.D."/>
            <person name="Blom N."/>
            <person name="Borruel N."/>
            <person name="Burgdorf K.S."/>
            <person name="Boumezbeur F."/>
            <person name="Casellas F."/>
            <person name="Dore J."/>
            <person name="Guarner F."/>
            <person name="Hansen T."/>
            <person name="Hildebrand F."/>
            <person name="Kaas R.S."/>
            <person name="Kennedy S."/>
            <person name="Kristiansen K."/>
            <person name="Kultima J.R."/>
            <person name="Leonard P."/>
            <person name="Levenez F."/>
            <person name="Lund O."/>
            <person name="Moumen B."/>
            <person name="Le Paslier D."/>
            <person name="Pons N."/>
            <person name="Pedersen O."/>
            <person name="Prifti E."/>
            <person name="Qin J."/>
            <person name="Raes J."/>
            <person name="Tap J."/>
            <person name="Tims S."/>
            <person name="Ussery D.W."/>
            <person name="Yamada T."/>
            <person name="MetaHit consortium"/>
            <person name="Renault P."/>
            <person name="Sicheritz-Ponten T."/>
            <person name="Bork P."/>
            <person name="Wang J."/>
            <person name="Brunak S."/>
            <person name="Ehrlich S.D."/>
        </authorList>
    </citation>
    <scope>NUCLEOTIDE SEQUENCE [LARGE SCALE GENOMIC DNA]</scope>
</reference>
<proteinExistence type="predicted"/>
<dbReference type="EMBL" id="CBKE010000416">
    <property type="protein sequence ID" value="CDF06288.1"/>
    <property type="molecule type" value="Genomic_DNA"/>
</dbReference>